<feature type="region of interest" description="Disordered" evidence="2">
    <location>
        <begin position="754"/>
        <end position="775"/>
    </location>
</feature>
<dbReference type="AlphaFoldDB" id="A0A8J4D108"/>
<dbReference type="EMBL" id="BNCP01000083">
    <property type="protein sequence ID" value="GIL92801.1"/>
    <property type="molecule type" value="Genomic_DNA"/>
</dbReference>
<organism evidence="3 4">
    <name type="scientific">Volvox reticuliferus</name>
    <dbReference type="NCBI Taxonomy" id="1737510"/>
    <lineage>
        <taxon>Eukaryota</taxon>
        <taxon>Viridiplantae</taxon>
        <taxon>Chlorophyta</taxon>
        <taxon>core chlorophytes</taxon>
        <taxon>Chlorophyceae</taxon>
        <taxon>CS clade</taxon>
        <taxon>Chlamydomonadales</taxon>
        <taxon>Volvocaceae</taxon>
        <taxon>Volvox</taxon>
    </lineage>
</organism>
<evidence type="ECO:0000313" key="3">
    <source>
        <dbReference type="EMBL" id="GIL92801.1"/>
    </source>
</evidence>
<feature type="compositionally biased region" description="Gly residues" evidence="2">
    <location>
        <begin position="229"/>
        <end position="241"/>
    </location>
</feature>
<feature type="compositionally biased region" description="Low complexity" evidence="2">
    <location>
        <begin position="512"/>
        <end position="534"/>
    </location>
</feature>
<comment type="caution">
    <text evidence="3">The sequence shown here is derived from an EMBL/GenBank/DDBJ whole genome shotgun (WGS) entry which is preliminary data.</text>
</comment>
<dbReference type="OrthoDB" id="10679918at2759"/>
<name>A0A8J4D108_9CHLO</name>
<feature type="region of interest" description="Disordered" evidence="2">
    <location>
        <begin position="690"/>
        <end position="717"/>
    </location>
</feature>
<sequence>EAASLRDALQALRARRMQPQTAAAAAVAAATTAAATTVMPRRPDGATVAIDLEGAGEQKEQLSPLLPAGQQELQIQLQRLESQQEQLERGKGREDSQLLPEEATEAELQRRLKEVESRVRRAERALKQMKPWDWDELKDVHPPNVDKLAPAETKRQRRVPTHYSPAKVYAEAQVLRARATRGSAAAAVADGDGWERYDAATLSPVAQNPKLPDIGGRGGHIGNCTGDVRSGGGSKRGGGDGADSRADGSSGRLRKRPPAKRRRQSAASGGPSKTGSRGSNDSRSSSSSSSSDMEGASSSSDEDLPIGCIAAAAANKDGCAGAAKHIADKAATSPIHDLLNPPRSAAQQNPLPIRRENPDPGEPQAANPVPGNPPVKHKVLVLDAAPTASHTQNPEDHSAVAEVAEDLATAGGVHNGPPYPGPAVAVPKAATEAAAAAASAGVLRSPVTGSAVEAAAVATGTATAAAVGATGRTSGLPGIAATAVAVIVTPPTIGSSAVSCDQVPPLLIEQGAEGNGAVSSGSSNPSGSGAGEPSAWRRSSVAPLTFTQPPSCEPPSTELPLEHGSMPPSDIAATVAAAAIRGQSAPDLFAEIRQMSAWMPLELMGAAALSGGDCRGGSLTLAEGLIRSLTLPPTAETTISPMEADGAARVTAAAVTSSVPGGGNGGDVAGAITVRGSAAAATGAAGPGLNDVAPPNGISLPSSNSQPTGGAGESSCGGGGGGLGVDCGGSGGGGGGGGGAGSGRQSLCARQFDHGIATPGTDGRQLPVTASQTSPRRGLTALLQQSLEPIPPISVAALAPPAVPAAAVAAGWRSGALASRAPSASAPARGLHATTRSLDDGALEGTAEAAARRHLNGAGVSPEHMTQAQREPHVEAASSSGARTAAAIVASSWGTRDSVGFIGNVDVLRSDESDGGTCSESDKEDIDGMVTQMALRFQGH</sequence>
<feature type="region of interest" description="Disordered" evidence="2">
    <location>
        <begin position="859"/>
        <end position="881"/>
    </location>
</feature>
<feature type="compositionally biased region" description="Basic residues" evidence="2">
    <location>
        <begin position="252"/>
        <end position="264"/>
    </location>
</feature>
<protein>
    <submittedName>
        <fullName evidence="3">Uncharacterized protein</fullName>
    </submittedName>
</protein>
<reference evidence="3" key="1">
    <citation type="journal article" date="2021" name="Proc. Natl. Acad. Sci. U.S.A.">
        <title>Three genomes in the algal genus Volvox reveal the fate of a haploid sex-determining region after a transition to homothallism.</title>
        <authorList>
            <person name="Yamamoto K."/>
            <person name="Hamaji T."/>
            <person name="Kawai-Toyooka H."/>
            <person name="Matsuzaki R."/>
            <person name="Takahashi F."/>
            <person name="Nishimura Y."/>
            <person name="Kawachi M."/>
            <person name="Noguchi H."/>
            <person name="Minakuchi Y."/>
            <person name="Umen J.G."/>
            <person name="Toyoda A."/>
            <person name="Nozaki H."/>
        </authorList>
    </citation>
    <scope>NUCLEOTIDE SEQUENCE</scope>
    <source>
        <strain evidence="3">NIES-3786</strain>
    </source>
</reference>
<feature type="region of interest" description="Disordered" evidence="2">
    <location>
        <begin position="512"/>
        <end position="568"/>
    </location>
</feature>
<dbReference type="Proteomes" id="UP000747110">
    <property type="component" value="Unassembled WGS sequence"/>
</dbReference>
<accession>A0A8J4D108</accession>
<proteinExistence type="predicted"/>
<feature type="compositionally biased region" description="Polar residues" evidence="2">
    <location>
        <begin position="699"/>
        <end position="708"/>
    </location>
</feature>
<keyword evidence="4" id="KW-1185">Reference proteome</keyword>
<feature type="coiled-coil region" evidence="1">
    <location>
        <begin position="70"/>
        <end position="125"/>
    </location>
</feature>
<feature type="compositionally biased region" description="Low complexity" evidence="2">
    <location>
        <begin position="821"/>
        <end position="831"/>
    </location>
</feature>
<feature type="non-terminal residue" evidence="3">
    <location>
        <position position="1"/>
    </location>
</feature>
<evidence type="ECO:0000256" key="2">
    <source>
        <dbReference type="SAM" id="MobiDB-lite"/>
    </source>
</evidence>
<gene>
    <name evidence="3" type="ORF">Vretifemale_20281</name>
</gene>
<feature type="region of interest" description="Disordered" evidence="2">
    <location>
        <begin position="821"/>
        <end position="840"/>
    </location>
</feature>
<feature type="region of interest" description="Disordered" evidence="2">
    <location>
        <begin position="333"/>
        <end position="375"/>
    </location>
</feature>
<keyword evidence="1" id="KW-0175">Coiled coil</keyword>
<evidence type="ECO:0000256" key="1">
    <source>
        <dbReference type="SAM" id="Coils"/>
    </source>
</evidence>
<feature type="region of interest" description="Disordered" evidence="2">
    <location>
        <begin position="206"/>
        <end position="302"/>
    </location>
</feature>
<feature type="compositionally biased region" description="Low complexity" evidence="2">
    <location>
        <begin position="276"/>
        <end position="299"/>
    </location>
</feature>
<evidence type="ECO:0000313" key="4">
    <source>
        <dbReference type="Proteomes" id="UP000747110"/>
    </source>
</evidence>
<feature type="compositionally biased region" description="Polar residues" evidence="2">
    <location>
        <begin position="265"/>
        <end position="275"/>
    </location>
</feature>